<evidence type="ECO:0000256" key="2">
    <source>
        <dbReference type="ARBA" id="ARBA00004948"/>
    </source>
</evidence>
<keyword evidence="6" id="KW-0704">Schiff base</keyword>
<comment type="function">
    <text evidence="1">Catalyzes the rearrangement of 1-deoxy-D-xylulose 5-phosphate (DXP) to produce the thiazole phosphate moiety of thiamine. Sulfur is provided by the thiocarboxylate moiety of the carrier protein ThiS. In vitro, sulfur can be provided by H(2)S.</text>
</comment>
<feature type="non-terminal residue" evidence="9">
    <location>
        <position position="1"/>
    </location>
</feature>
<dbReference type="Gene3D" id="3.20.20.70">
    <property type="entry name" value="Aldolase class I"/>
    <property type="match status" value="1"/>
</dbReference>
<keyword evidence="4" id="KW-0808">Transferase</keyword>
<feature type="domain" description="Thiazole synthase ThiG" evidence="8">
    <location>
        <begin position="1"/>
        <end position="54"/>
    </location>
</feature>
<sequence length="61" mass="6201">LELGAAAVLMQTAIAGADDPVKMARAMRLAVEAGRLAFEAGRIPMKLYATASSPLTGVIGS</sequence>
<reference evidence="9" key="1">
    <citation type="submission" date="2020-07" db="EMBL/GenBank/DDBJ databases">
        <title>Huge and variable diversity of episymbiotic CPR bacteria and DPANN archaea in groundwater ecosystems.</title>
        <authorList>
            <person name="He C.Y."/>
            <person name="Keren R."/>
            <person name="Whittaker M."/>
            <person name="Farag I.F."/>
            <person name="Doudna J."/>
            <person name="Cate J.H.D."/>
            <person name="Banfield J.F."/>
        </authorList>
    </citation>
    <scope>NUCLEOTIDE SEQUENCE</scope>
    <source>
        <strain evidence="9">NC_groundwater_1370_Ag_S-0.2um_69_93</strain>
    </source>
</reference>
<dbReference type="InterPro" id="IPR008867">
    <property type="entry name" value="ThiG"/>
</dbReference>
<dbReference type="PANTHER" id="PTHR34266:SF2">
    <property type="entry name" value="THIAZOLE SYNTHASE"/>
    <property type="match status" value="1"/>
</dbReference>
<keyword evidence="5" id="KW-0784">Thiamine biosynthesis</keyword>
<name>A0A932ZT93_UNCTE</name>
<dbReference type="InterPro" id="IPR013785">
    <property type="entry name" value="Aldolase_TIM"/>
</dbReference>
<dbReference type="Pfam" id="PF05690">
    <property type="entry name" value="ThiG"/>
    <property type="match status" value="1"/>
</dbReference>
<dbReference type="EMBL" id="JACQRX010000274">
    <property type="protein sequence ID" value="MBI4252044.1"/>
    <property type="molecule type" value="Genomic_DNA"/>
</dbReference>
<comment type="caution">
    <text evidence="9">The sequence shown here is derived from an EMBL/GenBank/DDBJ whole genome shotgun (WGS) entry which is preliminary data.</text>
</comment>
<evidence type="ECO:0000259" key="8">
    <source>
        <dbReference type="Pfam" id="PF05690"/>
    </source>
</evidence>
<accession>A0A932ZT93</accession>
<comment type="catalytic activity">
    <reaction evidence="7">
        <text>[ThiS sulfur-carrier protein]-C-terminal-Gly-aminoethanethioate + 2-iminoacetate + 1-deoxy-D-xylulose 5-phosphate = [ThiS sulfur-carrier protein]-C-terminal Gly-Gly + 2-[(2R,5Z)-2-carboxy-4-methylthiazol-5(2H)-ylidene]ethyl phosphate + 2 H2O + H(+)</text>
        <dbReference type="Rhea" id="RHEA:26297"/>
        <dbReference type="Rhea" id="RHEA-COMP:12909"/>
        <dbReference type="Rhea" id="RHEA-COMP:19908"/>
        <dbReference type="ChEBI" id="CHEBI:15377"/>
        <dbReference type="ChEBI" id="CHEBI:15378"/>
        <dbReference type="ChEBI" id="CHEBI:57792"/>
        <dbReference type="ChEBI" id="CHEBI:62899"/>
        <dbReference type="ChEBI" id="CHEBI:77846"/>
        <dbReference type="ChEBI" id="CHEBI:90778"/>
        <dbReference type="ChEBI" id="CHEBI:232372"/>
        <dbReference type="EC" id="2.8.1.10"/>
    </reaction>
</comment>
<evidence type="ECO:0000256" key="6">
    <source>
        <dbReference type="ARBA" id="ARBA00023270"/>
    </source>
</evidence>
<evidence type="ECO:0000256" key="3">
    <source>
        <dbReference type="ARBA" id="ARBA00011960"/>
    </source>
</evidence>
<evidence type="ECO:0000256" key="5">
    <source>
        <dbReference type="ARBA" id="ARBA00022977"/>
    </source>
</evidence>
<dbReference type="GO" id="GO:1990107">
    <property type="term" value="F:thiazole synthase activity"/>
    <property type="evidence" value="ECO:0007669"/>
    <property type="project" value="UniProtKB-EC"/>
</dbReference>
<evidence type="ECO:0000313" key="9">
    <source>
        <dbReference type="EMBL" id="MBI4252044.1"/>
    </source>
</evidence>
<proteinExistence type="predicted"/>
<dbReference type="InterPro" id="IPR033983">
    <property type="entry name" value="Thiazole_synthase_ThiG"/>
</dbReference>
<evidence type="ECO:0000256" key="1">
    <source>
        <dbReference type="ARBA" id="ARBA00002834"/>
    </source>
</evidence>
<evidence type="ECO:0000256" key="7">
    <source>
        <dbReference type="ARBA" id="ARBA00049897"/>
    </source>
</evidence>
<evidence type="ECO:0000256" key="4">
    <source>
        <dbReference type="ARBA" id="ARBA00022679"/>
    </source>
</evidence>
<dbReference type="EC" id="2.8.1.10" evidence="3"/>
<comment type="pathway">
    <text evidence="2">Cofactor biosynthesis; thiamine diphosphate biosynthesis.</text>
</comment>
<organism evidence="9 10">
    <name type="scientific">Tectimicrobiota bacterium</name>
    <dbReference type="NCBI Taxonomy" id="2528274"/>
    <lineage>
        <taxon>Bacteria</taxon>
        <taxon>Pseudomonadati</taxon>
        <taxon>Nitrospinota/Tectimicrobiota group</taxon>
        <taxon>Candidatus Tectimicrobiota</taxon>
    </lineage>
</organism>
<evidence type="ECO:0000313" key="10">
    <source>
        <dbReference type="Proteomes" id="UP000752292"/>
    </source>
</evidence>
<dbReference type="PANTHER" id="PTHR34266">
    <property type="entry name" value="THIAZOLE SYNTHASE"/>
    <property type="match status" value="1"/>
</dbReference>
<gene>
    <name evidence="9" type="ORF">HY618_06245</name>
</gene>
<dbReference type="Proteomes" id="UP000752292">
    <property type="component" value="Unassembled WGS sequence"/>
</dbReference>
<protein>
    <recommendedName>
        <fullName evidence="3">thiazole synthase</fullName>
        <ecNumber evidence="3">2.8.1.10</ecNumber>
    </recommendedName>
</protein>
<dbReference type="SUPFAM" id="SSF110399">
    <property type="entry name" value="ThiG-like"/>
    <property type="match status" value="1"/>
</dbReference>
<dbReference type="AlphaFoldDB" id="A0A932ZT93"/>